<keyword evidence="3" id="KW-1185">Reference proteome</keyword>
<dbReference type="Proteomes" id="UP000663870">
    <property type="component" value="Unassembled WGS sequence"/>
</dbReference>
<evidence type="ECO:0000313" key="3">
    <source>
        <dbReference type="Proteomes" id="UP000663870"/>
    </source>
</evidence>
<dbReference type="Proteomes" id="UP000663854">
    <property type="component" value="Unassembled WGS sequence"/>
</dbReference>
<dbReference type="EMBL" id="CAJNOH010007183">
    <property type="protein sequence ID" value="CAF1451596.1"/>
    <property type="molecule type" value="Genomic_DNA"/>
</dbReference>
<reference evidence="2" key="1">
    <citation type="submission" date="2021-02" db="EMBL/GenBank/DDBJ databases">
        <authorList>
            <person name="Nowell W R."/>
        </authorList>
    </citation>
    <scope>NUCLEOTIDE SEQUENCE</scope>
</reference>
<dbReference type="EMBL" id="CAJNOL010008824">
    <property type="protein sequence ID" value="CAF1639180.1"/>
    <property type="molecule type" value="Genomic_DNA"/>
</dbReference>
<organism evidence="2 3">
    <name type="scientific">Rotaria sordida</name>
    <dbReference type="NCBI Taxonomy" id="392033"/>
    <lineage>
        <taxon>Eukaryota</taxon>
        <taxon>Metazoa</taxon>
        <taxon>Spiralia</taxon>
        <taxon>Gnathifera</taxon>
        <taxon>Rotifera</taxon>
        <taxon>Eurotatoria</taxon>
        <taxon>Bdelloidea</taxon>
        <taxon>Philodinida</taxon>
        <taxon>Philodinidae</taxon>
        <taxon>Rotaria</taxon>
    </lineage>
</organism>
<accession>A0A816DUC2</accession>
<dbReference type="AlphaFoldDB" id="A0A816DUC2"/>
<gene>
    <name evidence="2" type="ORF">JXQ802_LOCUS52937</name>
    <name evidence="1" type="ORF">PYM288_LOCUS36575</name>
</gene>
<evidence type="ECO:0000313" key="1">
    <source>
        <dbReference type="EMBL" id="CAF1451596.1"/>
    </source>
</evidence>
<sequence length="346" mass="40874">MNSLSQRHLSILKQLRKDQTNVTIQNLIEMFNGIVSCLNAMQNRVDIFRVLSSICNDLSSVNTLKLFDNVDLMKHEFFLIIGRIFEMLLTKARYVLMTKEEEECFHEISYLITNLCLYKNKPVKCFYTADNELLKMNDLNQLDDQISYQKIFLMETLFKKLSLIINNDLSVNDYHSYHVKYKALGRLIRLCTKLNDINCHILIDPVLNCLRSNFYLDSYQTLDLCPTILTPKQLFFIHDCPEFIRLRGQKRQDEISNLLCKLFIKYFVQIFEQHLSKLAYDEDIFNLAKIQAISWHVEFLNHFALTPKLRVHYITGMNEHICDMIVTKVEQYELATNVQIWLSIVL</sequence>
<comment type="caution">
    <text evidence="2">The sequence shown here is derived from an EMBL/GenBank/DDBJ whole genome shotgun (WGS) entry which is preliminary data.</text>
</comment>
<proteinExistence type="predicted"/>
<evidence type="ECO:0000313" key="2">
    <source>
        <dbReference type="EMBL" id="CAF1639180.1"/>
    </source>
</evidence>
<name>A0A816DUC2_9BILA</name>
<protein>
    <submittedName>
        <fullName evidence="2">Uncharacterized protein</fullName>
    </submittedName>
</protein>